<accession>A0ACC0H557</accession>
<sequence length="495" mass="56914">MEATYVVKKSKSSKKKKAQTVEETRDRDCLTELPEPLLHNILSYLTMKDVIRTSVLAKRWRYIWLSITCLKFLPMKKQKYKEVGFINRTLLLHKGPKIQKFSITFVYNPAHAHQVDSWIHFAIAHNVNELYLDFPCKRSCLFLYGYTLPHFIFSCRSLTVLALKHCVIRIPINFIPISLKILSLEHVSFIGGDISDLISSSPILAYLSLTNCLSSSDLYLSIFKVGMKTLKIHESHYYSQSSKLDVYAPFIVSFELVTNMSGKNYVMKKMQSLESASFDCVGTPGLQFNGEDKRQSIVQILDEVRHVKELRLCSCYIQALSSGEGQDFITFAVTCLRIKTGLTKWELPGIDYMLKHSPNIETLIISIDKNEGEKPNDKSNYKFNFGDGEFWKLQEPNFLNLLGNLKTVKLYNFMNNLDVRTSTKTEELLEKLQNEMNFLRFLLKNSKVLEKLIITTCKGVDFGKSESKKLKLLFLLTQELLSFPRASRDAQISFS</sequence>
<organism evidence="1 2">
    <name type="scientific">Camellia lanceoleosa</name>
    <dbReference type="NCBI Taxonomy" id="1840588"/>
    <lineage>
        <taxon>Eukaryota</taxon>
        <taxon>Viridiplantae</taxon>
        <taxon>Streptophyta</taxon>
        <taxon>Embryophyta</taxon>
        <taxon>Tracheophyta</taxon>
        <taxon>Spermatophyta</taxon>
        <taxon>Magnoliopsida</taxon>
        <taxon>eudicotyledons</taxon>
        <taxon>Gunneridae</taxon>
        <taxon>Pentapetalae</taxon>
        <taxon>asterids</taxon>
        <taxon>Ericales</taxon>
        <taxon>Theaceae</taxon>
        <taxon>Camellia</taxon>
    </lineage>
</organism>
<dbReference type="Proteomes" id="UP001060215">
    <property type="component" value="Chromosome 7"/>
</dbReference>
<evidence type="ECO:0000313" key="2">
    <source>
        <dbReference type="Proteomes" id="UP001060215"/>
    </source>
</evidence>
<gene>
    <name evidence="1" type="ORF">LOK49_LG07G02304</name>
</gene>
<protein>
    <submittedName>
        <fullName evidence="1">F-box/LRR-repeat protein</fullName>
    </submittedName>
</protein>
<keyword evidence="2" id="KW-1185">Reference proteome</keyword>
<name>A0ACC0H557_9ERIC</name>
<evidence type="ECO:0000313" key="1">
    <source>
        <dbReference type="EMBL" id="KAI8007912.1"/>
    </source>
</evidence>
<reference evidence="1 2" key="1">
    <citation type="journal article" date="2022" name="Plant J.">
        <title>Chromosome-level genome of Camellia lanceoleosa provides a valuable resource for understanding genome evolution and self-incompatibility.</title>
        <authorList>
            <person name="Gong W."/>
            <person name="Xiao S."/>
            <person name="Wang L."/>
            <person name="Liao Z."/>
            <person name="Chang Y."/>
            <person name="Mo W."/>
            <person name="Hu G."/>
            <person name="Li W."/>
            <person name="Zhao G."/>
            <person name="Zhu H."/>
            <person name="Hu X."/>
            <person name="Ji K."/>
            <person name="Xiang X."/>
            <person name="Song Q."/>
            <person name="Yuan D."/>
            <person name="Jin S."/>
            <person name="Zhang L."/>
        </authorList>
    </citation>
    <scope>NUCLEOTIDE SEQUENCE [LARGE SCALE GENOMIC DNA]</scope>
    <source>
        <strain evidence="1">SQ_2022a</strain>
    </source>
</reference>
<dbReference type="EMBL" id="CM045764">
    <property type="protein sequence ID" value="KAI8007912.1"/>
    <property type="molecule type" value="Genomic_DNA"/>
</dbReference>
<comment type="caution">
    <text evidence="1">The sequence shown here is derived from an EMBL/GenBank/DDBJ whole genome shotgun (WGS) entry which is preliminary data.</text>
</comment>
<proteinExistence type="predicted"/>